<feature type="compositionally biased region" description="Low complexity" evidence="1">
    <location>
        <begin position="99"/>
        <end position="125"/>
    </location>
</feature>
<dbReference type="EMBL" id="JADGJD010003206">
    <property type="protein sequence ID" value="KAJ3024935.1"/>
    <property type="molecule type" value="Genomic_DNA"/>
</dbReference>
<gene>
    <name evidence="2" type="ORF">HK097_006816</name>
</gene>
<protein>
    <submittedName>
        <fullName evidence="2">Uncharacterized protein</fullName>
    </submittedName>
</protein>
<dbReference type="AlphaFoldDB" id="A0AAD5RZ76"/>
<dbReference type="Proteomes" id="UP001212841">
    <property type="component" value="Unassembled WGS sequence"/>
</dbReference>
<feature type="compositionally biased region" description="Acidic residues" evidence="1">
    <location>
        <begin position="16"/>
        <end position="26"/>
    </location>
</feature>
<sequence length="150" mass="16548">MPSRTPKVKKKRDIFEFADDDDDSDTDLSQNGGNVPETRKDKTGSLEETRTSPQSRRTYRTPQRSFVNGETSNAHPSKPLPSSSNPLKTKEQTPPPPESSSSSLAVPPRVTPTRTSPRKTPIPSTGRFKRHDSLSDILGLGDGSPIRRPR</sequence>
<evidence type="ECO:0000313" key="2">
    <source>
        <dbReference type="EMBL" id="KAJ3024935.1"/>
    </source>
</evidence>
<keyword evidence="3" id="KW-1185">Reference proteome</keyword>
<feature type="region of interest" description="Disordered" evidence="1">
    <location>
        <begin position="1"/>
        <end position="150"/>
    </location>
</feature>
<feature type="compositionally biased region" description="Low complexity" evidence="1">
    <location>
        <begin position="76"/>
        <end position="87"/>
    </location>
</feature>
<reference evidence="2" key="1">
    <citation type="submission" date="2020-05" db="EMBL/GenBank/DDBJ databases">
        <title>Phylogenomic resolution of chytrid fungi.</title>
        <authorList>
            <person name="Stajich J.E."/>
            <person name="Amses K."/>
            <person name="Simmons R."/>
            <person name="Seto K."/>
            <person name="Myers J."/>
            <person name="Bonds A."/>
            <person name="Quandt C.A."/>
            <person name="Barry K."/>
            <person name="Liu P."/>
            <person name="Grigoriev I."/>
            <person name="Longcore J.E."/>
            <person name="James T.Y."/>
        </authorList>
    </citation>
    <scope>NUCLEOTIDE SEQUENCE</scope>
    <source>
        <strain evidence="2">JEL0318</strain>
    </source>
</reference>
<feature type="compositionally biased region" description="Basic and acidic residues" evidence="1">
    <location>
        <begin position="37"/>
        <end position="50"/>
    </location>
</feature>
<evidence type="ECO:0000313" key="3">
    <source>
        <dbReference type="Proteomes" id="UP001212841"/>
    </source>
</evidence>
<evidence type="ECO:0000256" key="1">
    <source>
        <dbReference type="SAM" id="MobiDB-lite"/>
    </source>
</evidence>
<accession>A0AAD5RZ76</accession>
<organism evidence="2 3">
    <name type="scientific">Rhizophlyctis rosea</name>
    <dbReference type="NCBI Taxonomy" id="64517"/>
    <lineage>
        <taxon>Eukaryota</taxon>
        <taxon>Fungi</taxon>
        <taxon>Fungi incertae sedis</taxon>
        <taxon>Chytridiomycota</taxon>
        <taxon>Chytridiomycota incertae sedis</taxon>
        <taxon>Chytridiomycetes</taxon>
        <taxon>Rhizophlyctidales</taxon>
        <taxon>Rhizophlyctidaceae</taxon>
        <taxon>Rhizophlyctis</taxon>
    </lineage>
</organism>
<feature type="compositionally biased region" description="Polar residues" evidence="1">
    <location>
        <begin position="51"/>
        <end position="75"/>
    </location>
</feature>
<feature type="non-terminal residue" evidence="2">
    <location>
        <position position="150"/>
    </location>
</feature>
<proteinExistence type="predicted"/>
<name>A0AAD5RZ76_9FUNG</name>
<comment type="caution">
    <text evidence="2">The sequence shown here is derived from an EMBL/GenBank/DDBJ whole genome shotgun (WGS) entry which is preliminary data.</text>
</comment>
<feature type="compositionally biased region" description="Basic residues" evidence="1">
    <location>
        <begin position="1"/>
        <end position="12"/>
    </location>
</feature>